<dbReference type="GO" id="GO:0016787">
    <property type="term" value="F:hydrolase activity"/>
    <property type="evidence" value="ECO:0007669"/>
    <property type="project" value="UniProtKB-KW"/>
</dbReference>
<keyword evidence="3" id="KW-0378">Hydrolase</keyword>
<evidence type="ECO:0000256" key="1">
    <source>
        <dbReference type="SAM" id="MobiDB-lite"/>
    </source>
</evidence>
<evidence type="ECO:0000313" key="4">
    <source>
        <dbReference type="Proteomes" id="UP001243009"/>
    </source>
</evidence>
<dbReference type="Gene3D" id="3.40.710.10">
    <property type="entry name" value="DD-peptidase/beta-lactamase superfamily"/>
    <property type="match status" value="1"/>
</dbReference>
<name>A0ABT9ECN4_9PROT</name>
<protein>
    <submittedName>
        <fullName evidence="3">Serine hydrolase</fullName>
        <ecNumber evidence="3">3.-.-.-</ecNumber>
    </submittedName>
</protein>
<dbReference type="PANTHER" id="PTHR43283:SF14">
    <property type="entry name" value="BLL8153 PROTEIN"/>
    <property type="match status" value="1"/>
</dbReference>
<comment type="caution">
    <text evidence="3">The sequence shown here is derived from an EMBL/GenBank/DDBJ whole genome shotgun (WGS) entry which is preliminary data.</text>
</comment>
<dbReference type="PANTHER" id="PTHR43283">
    <property type="entry name" value="BETA-LACTAMASE-RELATED"/>
    <property type="match status" value="1"/>
</dbReference>
<dbReference type="EC" id="3.-.-.-" evidence="3"/>
<dbReference type="Pfam" id="PF00144">
    <property type="entry name" value="Beta-lactamase"/>
    <property type="match status" value="1"/>
</dbReference>
<reference evidence="3 4" key="1">
    <citation type="submission" date="2023-08" db="EMBL/GenBank/DDBJ databases">
        <title>The draft genome sequence of Paracraurococcus sp. LOR1-02.</title>
        <authorList>
            <person name="Kingkaew E."/>
            <person name="Tanasupawat S."/>
        </authorList>
    </citation>
    <scope>NUCLEOTIDE SEQUENCE [LARGE SCALE GENOMIC DNA]</scope>
    <source>
        <strain evidence="3 4">LOR1-02</strain>
    </source>
</reference>
<dbReference type="EMBL" id="JAUTWS010000133">
    <property type="protein sequence ID" value="MDO9713892.1"/>
    <property type="molecule type" value="Genomic_DNA"/>
</dbReference>
<dbReference type="RefSeq" id="WP_305108740.1">
    <property type="nucleotide sequence ID" value="NZ_JAUTWS010000133.1"/>
</dbReference>
<feature type="region of interest" description="Disordered" evidence="1">
    <location>
        <begin position="1"/>
        <end position="25"/>
    </location>
</feature>
<evidence type="ECO:0000259" key="2">
    <source>
        <dbReference type="Pfam" id="PF00144"/>
    </source>
</evidence>
<proteinExistence type="predicted"/>
<feature type="compositionally biased region" description="Basic and acidic residues" evidence="1">
    <location>
        <begin position="1"/>
        <end position="18"/>
    </location>
</feature>
<dbReference type="Proteomes" id="UP001243009">
    <property type="component" value="Unassembled WGS sequence"/>
</dbReference>
<accession>A0ABT9ECN4</accession>
<dbReference type="SUPFAM" id="SSF56601">
    <property type="entry name" value="beta-lactamase/transpeptidase-like"/>
    <property type="match status" value="1"/>
</dbReference>
<organism evidence="3 4">
    <name type="scientific">Paracraurococcus lichenis</name>
    <dbReference type="NCBI Taxonomy" id="3064888"/>
    <lineage>
        <taxon>Bacteria</taxon>
        <taxon>Pseudomonadati</taxon>
        <taxon>Pseudomonadota</taxon>
        <taxon>Alphaproteobacteria</taxon>
        <taxon>Acetobacterales</taxon>
        <taxon>Roseomonadaceae</taxon>
        <taxon>Paracraurococcus</taxon>
    </lineage>
</organism>
<dbReference type="InterPro" id="IPR001466">
    <property type="entry name" value="Beta-lactam-related"/>
</dbReference>
<evidence type="ECO:0000313" key="3">
    <source>
        <dbReference type="EMBL" id="MDO9713892.1"/>
    </source>
</evidence>
<dbReference type="InterPro" id="IPR012338">
    <property type="entry name" value="Beta-lactam/transpept-like"/>
</dbReference>
<feature type="domain" description="Beta-lactamase-related" evidence="2">
    <location>
        <begin position="67"/>
        <end position="366"/>
    </location>
</feature>
<gene>
    <name evidence="3" type="ORF">Q7A36_36635</name>
</gene>
<sequence>MSRVADPERAAPDIRDATPEGQETAFRDWPHRVVRRAGAVRPLPPHARSLSDLTFEVGGARLGLGDYMARRRTAGLLILKRGEVAAERYGVGGGPESLWTGYSTAKSITSTLVGAALHDGSIGSLDERCDRYLPRLRGSAYEGLTIRNALRMCSGVVWSDVEDEHPEHGRLQRALVSRRPGSLMDLLCTLPRARPQGAAFNYSTVDTYMLGALVAAATGRPLAEYCAEAIWGPAGMEADAYWALEAEGGRELGGAGLGARLRDLGRFGLLVLEDGEAFSGRRVLPPGWRDLAGQPDSAPTGFGRLKPGIPAGYGYQWWALPHGPTGVHAGAFVAIGAFGQHIYINPAEHVVIAIQSAWPQHQDSDAETETFTLIGTAVHALRSDPAS</sequence>
<dbReference type="InterPro" id="IPR050789">
    <property type="entry name" value="Diverse_Enzym_Activities"/>
</dbReference>
<keyword evidence="4" id="KW-1185">Reference proteome</keyword>